<gene>
    <name evidence="2" type="ORF">CDQ92_13160</name>
</gene>
<evidence type="ECO:0008006" key="4">
    <source>
        <dbReference type="Google" id="ProtNLM"/>
    </source>
</evidence>
<comment type="caution">
    <text evidence="2">The sequence shown here is derived from an EMBL/GenBank/DDBJ whole genome shotgun (WGS) entry which is preliminary data.</text>
</comment>
<evidence type="ECO:0000313" key="2">
    <source>
        <dbReference type="EMBL" id="OWQ95727.1"/>
    </source>
</evidence>
<dbReference type="InterPro" id="IPR043136">
    <property type="entry name" value="B30.2/SPRY_sf"/>
</dbReference>
<name>A0A246JRT3_9SPHN</name>
<dbReference type="EMBL" id="NISK01000003">
    <property type="protein sequence ID" value="OWQ95727.1"/>
    <property type="molecule type" value="Genomic_DNA"/>
</dbReference>
<dbReference type="Proteomes" id="UP000197361">
    <property type="component" value="Unassembled WGS sequence"/>
</dbReference>
<dbReference type="AlphaFoldDB" id="A0A246JRT3"/>
<feature type="signal peptide" evidence="1">
    <location>
        <begin position="1"/>
        <end position="23"/>
    </location>
</feature>
<sequence>MTNGQTVKVRLTTSASYSTIANAALTIGGVSDTFSVTTEAEIPTPAITKTSASGDIITFSVDAIPYVVGYYWNLQIAGDSGFTTNYPTEGAIRDETRIVTIEDLTDDDVDGTVELDPFTSLDNQKAGAAYLRIRLGRDSDDGLSIDWGAWSNTITDTVVVLTPTTFDASAAYSGTVLTNGNLTATSRSQNTGQHGKVRVTQSRTGKRFFQMTLDAMPSTVVVFGVGPSTYGWTALNANYPGTVATPDGISLSQGGVVLNNGASTSSVTPTLAAGAIVSIAFDTTAGKVWYGYTAPAGSTITWNGDPAAGTGGFSPAGMTDWYAYASMLVKSTDQRQVTFNGGASAFVGTIPSSFVGYDL</sequence>
<evidence type="ECO:0000313" key="3">
    <source>
        <dbReference type="Proteomes" id="UP000197361"/>
    </source>
</evidence>
<feature type="chain" id="PRO_5012399692" description="B30.2/SPRY domain-containing protein" evidence="1">
    <location>
        <begin position="24"/>
        <end position="359"/>
    </location>
</feature>
<proteinExistence type="predicted"/>
<reference evidence="2 3" key="1">
    <citation type="journal article" date="2010" name="Int. J. Syst. Evol. Microbiol.">
        <title>Sphingopyxis bauzanensis sp. nov., a psychrophilic bacterium isolated from soil.</title>
        <authorList>
            <person name="Zhang D.C."/>
            <person name="Liu H.C."/>
            <person name="Xin Y.H."/>
            <person name="Zhou Y.G."/>
            <person name="Schinner F."/>
            <person name="Margesin R."/>
        </authorList>
    </citation>
    <scope>NUCLEOTIDE SEQUENCE [LARGE SCALE GENOMIC DNA]</scope>
    <source>
        <strain evidence="2 3">DSM 22271</strain>
    </source>
</reference>
<keyword evidence="3" id="KW-1185">Reference proteome</keyword>
<accession>A0A246JRT3</accession>
<evidence type="ECO:0000256" key="1">
    <source>
        <dbReference type="SAM" id="SignalP"/>
    </source>
</evidence>
<organism evidence="2 3">
    <name type="scientific">Sphingopyxis bauzanensis</name>
    <dbReference type="NCBI Taxonomy" id="651663"/>
    <lineage>
        <taxon>Bacteria</taxon>
        <taxon>Pseudomonadati</taxon>
        <taxon>Pseudomonadota</taxon>
        <taxon>Alphaproteobacteria</taxon>
        <taxon>Sphingomonadales</taxon>
        <taxon>Sphingomonadaceae</taxon>
        <taxon>Sphingopyxis</taxon>
    </lineage>
</organism>
<protein>
    <recommendedName>
        <fullName evidence="4">B30.2/SPRY domain-containing protein</fullName>
    </recommendedName>
</protein>
<dbReference type="Gene3D" id="2.60.120.920">
    <property type="match status" value="1"/>
</dbReference>
<keyword evidence="1" id="KW-0732">Signal</keyword>